<protein>
    <recommendedName>
        <fullName evidence="8">C2H2-type domain-containing protein</fullName>
    </recommendedName>
</protein>
<evidence type="ECO:0000313" key="9">
    <source>
        <dbReference type="EMBL" id="RFU34835.1"/>
    </source>
</evidence>
<dbReference type="InterPro" id="IPR013087">
    <property type="entry name" value="Znf_C2H2_type"/>
</dbReference>
<dbReference type="Gene3D" id="3.30.160.60">
    <property type="entry name" value="Classic Zinc Finger"/>
    <property type="match status" value="1"/>
</dbReference>
<evidence type="ECO:0000256" key="3">
    <source>
        <dbReference type="ARBA" id="ARBA00023015"/>
    </source>
</evidence>
<dbReference type="AlphaFoldDB" id="A0A3E2HN70"/>
<feature type="non-terminal residue" evidence="9">
    <location>
        <position position="1"/>
    </location>
</feature>
<gene>
    <name evidence="9" type="ORF">B7463_g1431</name>
</gene>
<evidence type="ECO:0000313" key="10">
    <source>
        <dbReference type="Proteomes" id="UP000258309"/>
    </source>
</evidence>
<feature type="region of interest" description="Disordered" evidence="7">
    <location>
        <begin position="73"/>
        <end position="113"/>
    </location>
</feature>
<feature type="region of interest" description="Disordered" evidence="7">
    <location>
        <begin position="1"/>
        <end position="26"/>
    </location>
</feature>
<keyword evidence="10" id="KW-1185">Reference proteome</keyword>
<evidence type="ECO:0000259" key="8">
    <source>
        <dbReference type="PROSITE" id="PS50157"/>
    </source>
</evidence>
<keyword evidence="1" id="KW-0479">Metal-binding</keyword>
<dbReference type="SUPFAM" id="SSF57667">
    <property type="entry name" value="beta-beta-alpha zinc fingers"/>
    <property type="match status" value="1"/>
</dbReference>
<proteinExistence type="predicted"/>
<keyword evidence="5" id="KW-0539">Nucleus</keyword>
<feature type="compositionally biased region" description="Polar residues" evidence="7">
    <location>
        <begin position="1"/>
        <end position="18"/>
    </location>
</feature>
<accession>A0A3E2HN70</accession>
<reference evidence="9 10" key="1">
    <citation type="submission" date="2018-05" db="EMBL/GenBank/DDBJ databases">
        <title>Draft genome sequence of Scytalidium lignicola DSM 105466, a ubiquitous saprotrophic fungus.</title>
        <authorList>
            <person name="Buettner E."/>
            <person name="Gebauer A.M."/>
            <person name="Hofrichter M."/>
            <person name="Liers C."/>
            <person name="Kellner H."/>
        </authorList>
    </citation>
    <scope>NUCLEOTIDE SEQUENCE [LARGE SCALE GENOMIC DNA]</scope>
    <source>
        <strain evidence="9 10">DSM 105466</strain>
    </source>
</reference>
<name>A0A3E2HN70_SCYLI</name>
<evidence type="ECO:0000256" key="5">
    <source>
        <dbReference type="ARBA" id="ARBA00023242"/>
    </source>
</evidence>
<dbReference type="OMA" id="QDINGSE"/>
<feature type="region of interest" description="Disordered" evidence="7">
    <location>
        <begin position="717"/>
        <end position="762"/>
    </location>
</feature>
<keyword evidence="6" id="KW-0863">Zinc-finger</keyword>
<evidence type="ECO:0000256" key="6">
    <source>
        <dbReference type="PROSITE-ProRule" id="PRU00042"/>
    </source>
</evidence>
<feature type="non-terminal residue" evidence="9">
    <location>
        <position position="869"/>
    </location>
</feature>
<dbReference type="OrthoDB" id="654211at2759"/>
<feature type="domain" description="C2H2-type" evidence="8">
    <location>
        <begin position="31"/>
        <end position="58"/>
    </location>
</feature>
<dbReference type="Proteomes" id="UP000258309">
    <property type="component" value="Unassembled WGS sequence"/>
</dbReference>
<dbReference type="GO" id="GO:0008270">
    <property type="term" value="F:zinc ion binding"/>
    <property type="evidence" value="ECO:0007669"/>
    <property type="project" value="UniProtKB-KW"/>
</dbReference>
<keyword evidence="4" id="KW-0804">Transcription</keyword>
<dbReference type="PANTHER" id="PTHR47660">
    <property type="entry name" value="TRANSCRIPTION FACTOR WITH C2H2 AND ZN(2)-CYS(6) DNA BINDING DOMAIN (EUROFUNG)-RELATED-RELATED"/>
    <property type="match status" value="1"/>
</dbReference>
<keyword evidence="3" id="KW-0805">Transcription regulation</keyword>
<dbReference type="PROSITE" id="PS50157">
    <property type="entry name" value="ZINC_FINGER_C2H2_2"/>
    <property type="match status" value="1"/>
</dbReference>
<comment type="caution">
    <text evidence="9">The sequence shown here is derived from an EMBL/GenBank/DDBJ whole genome shotgun (WGS) entry which is preliminary data.</text>
</comment>
<sequence>MSQNSPIVEVRTASTSPQYPGDNDDPKAHEIKCYICGKAFTRLDHLRRHERAHSAEKPFSCDECKRRFARLADSSDSRITSGKGSQGDTTTIQRESHDSQIMASPVEDGPDHEVLESVPKESVWTNQFVEVTDSNLSLVGQSQDINGSEATTLAATSVAPSVAQSLISEKSQLSIEGQVLPKSFIEPDQSIIAGACLIPHVSEGNIGSIYNYSKINWLPQNDLSQINWSSGVPLLQSIESLNVNALNTFPNEVRKQNLQPRPHKPLSPLRIPSVLVNEARSPSMYYVDEDSARLSIASQEPNRSSRLLFGGQHDSSLSPKGYNNLEIANIYSSSEYTLGQIWLPEESVFGVQRSGHLQRLTYLQARILNVLGMFHSGNSRLKAFAEEDLAILAATCIENKMLMSDHYNYLRGAHNSEEGDRILQQWLEGELQCRAGYFIWMLDCMIAYESNFRTHMNLSDGKAPLPCPEQIWDESLPPKAQLLILKNGPPSLCFALDVLYTEKTLLPNLGELSRILLIHGMYRRVWEVTRYHSDRLSDWAPSTLSEPRHRIASETTDRLLPNPVVSRWINGSCDCLDVLHWSAYTIILQASGFEHLTILQLHLSRLVLLAPVSDLQEFAKAKLRRETRIHSDSYLYPSMQDLNCPKSLLEWPMRDPSKARLAIIHAGSVFWYLRRYSCGAVIEPFAGYLATMVVWIYSVSNSAAKLLAKPQSQEVIDVSTPRTSEASHPNQGSPEQPSQTTLEDNGNFNHYNPSSPHQQIPRGLEQMGRHGTTLIQLDRPCDDELVQLFVRFGDEMIPYMAQIGDIKCEDSAEKILREGIKLLCSHNDHATDMRRDGGEGSFNSIWGATENFISVLSTLAATSSQPIAV</sequence>
<evidence type="ECO:0000256" key="7">
    <source>
        <dbReference type="SAM" id="MobiDB-lite"/>
    </source>
</evidence>
<dbReference type="EMBL" id="NCSJ02000015">
    <property type="protein sequence ID" value="RFU34835.1"/>
    <property type="molecule type" value="Genomic_DNA"/>
</dbReference>
<dbReference type="Pfam" id="PF00096">
    <property type="entry name" value="zf-C2H2"/>
    <property type="match status" value="1"/>
</dbReference>
<evidence type="ECO:0000256" key="1">
    <source>
        <dbReference type="ARBA" id="ARBA00022723"/>
    </source>
</evidence>
<dbReference type="STRING" id="5539.A0A3E2HN70"/>
<keyword evidence="2" id="KW-0862">Zinc</keyword>
<organism evidence="9 10">
    <name type="scientific">Scytalidium lignicola</name>
    <name type="common">Hyphomycete</name>
    <dbReference type="NCBI Taxonomy" id="5539"/>
    <lineage>
        <taxon>Eukaryota</taxon>
        <taxon>Fungi</taxon>
        <taxon>Dikarya</taxon>
        <taxon>Ascomycota</taxon>
        <taxon>Pezizomycotina</taxon>
        <taxon>Leotiomycetes</taxon>
        <taxon>Leotiomycetes incertae sedis</taxon>
        <taxon>Scytalidium</taxon>
    </lineage>
</organism>
<dbReference type="PANTHER" id="PTHR47660:SF7">
    <property type="entry name" value="TRANSCRIPTION FACTOR WITH C2H2 AND ZN(2)-CYS(6) DNA BINDING DOMAIN (EUROFUNG)"/>
    <property type="match status" value="1"/>
</dbReference>
<evidence type="ECO:0000256" key="2">
    <source>
        <dbReference type="ARBA" id="ARBA00022833"/>
    </source>
</evidence>
<dbReference type="PROSITE" id="PS00028">
    <property type="entry name" value="ZINC_FINGER_C2H2_1"/>
    <property type="match status" value="1"/>
</dbReference>
<feature type="compositionally biased region" description="Polar residues" evidence="7">
    <location>
        <begin position="77"/>
        <end position="93"/>
    </location>
</feature>
<evidence type="ECO:0000256" key="4">
    <source>
        <dbReference type="ARBA" id="ARBA00023163"/>
    </source>
</evidence>
<dbReference type="InterPro" id="IPR036236">
    <property type="entry name" value="Znf_C2H2_sf"/>
</dbReference>
<feature type="compositionally biased region" description="Polar residues" evidence="7">
    <location>
        <begin position="717"/>
        <end position="758"/>
    </location>
</feature>